<keyword evidence="4 9" id="KW-0371">Homeobox</keyword>
<dbReference type="PANTHER" id="PTHR24326:SF122">
    <property type="entry name" value="HOMEOBOX-LEUCINE ZIPPER PROTEIN HOX6"/>
    <property type="match status" value="1"/>
</dbReference>
<dbReference type="EMBL" id="CAUOFW020004736">
    <property type="protein sequence ID" value="CAK9167035.1"/>
    <property type="molecule type" value="Genomic_DNA"/>
</dbReference>
<comment type="function">
    <text evidence="8">Probable transcription activator that may act as growth regulators in response to water deficit.</text>
</comment>
<evidence type="ECO:0000256" key="2">
    <source>
        <dbReference type="ARBA" id="ARBA00023015"/>
    </source>
</evidence>
<dbReference type="CDD" id="cd00086">
    <property type="entry name" value="homeodomain"/>
    <property type="match status" value="1"/>
</dbReference>
<dbReference type="AlphaFoldDB" id="A0ABC8THI8"/>
<comment type="caution">
    <text evidence="14">The sequence shown here is derived from an EMBL/GenBank/DDBJ whole genome shotgun (WGS) entry which is preliminary data.</text>
</comment>
<dbReference type="InterPro" id="IPR045224">
    <property type="entry name" value="HDZip_class_I_plant"/>
</dbReference>
<dbReference type="Gene3D" id="1.10.10.60">
    <property type="entry name" value="Homeodomain-like"/>
    <property type="match status" value="1"/>
</dbReference>
<dbReference type="PROSITE" id="PS50071">
    <property type="entry name" value="HOMEOBOX_2"/>
    <property type="match status" value="1"/>
</dbReference>
<evidence type="ECO:0000313" key="14">
    <source>
        <dbReference type="EMBL" id="CAK9167035.1"/>
    </source>
</evidence>
<accession>A0ABC8THI8</accession>
<comment type="function">
    <text evidence="11">Transcription factor.</text>
</comment>
<keyword evidence="2 11" id="KW-0805">Transcription regulation</keyword>
<evidence type="ECO:0000256" key="1">
    <source>
        <dbReference type="ARBA" id="ARBA00004123"/>
    </source>
</evidence>
<protein>
    <recommendedName>
        <fullName evidence="11">Homeobox-leucine zipper protein</fullName>
    </recommendedName>
    <alternativeName>
        <fullName evidence="11">HD-ZIP protein</fullName>
    </alternativeName>
    <alternativeName>
        <fullName evidence="11">Homeodomain transcription factor</fullName>
    </alternativeName>
</protein>
<evidence type="ECO:0000313" key="15">
    <source>
        <dbReference type="Proteomes" id="UP001642360"/>
    </source>
</evidence>
<dbReference type="GO" id="GO:0000981">
    <property type="term" value="F:DNA-binding transcription factor activity, RNA polymerase II-specific"/>
    <property type="evidence" value="ECO:0007669"/>
    <property type="project" value="UniProtKB-UniRule"/>
</dbReference>
<dbReference type="EMBL" id="CAUOFW020004736">
    <property type="protein sequence ID" value="CAK9167033.1"/>
    <property type="molecule type" value="Genomic_DNA"/>
</dbReference>
<dbReference type="InterPro" id="IPR003106">
    <property type="entry name" value="Leu_zip_homeo"/>
</dbReference>
<evidence type="ECO:0000256" key="7">
    <source>
        <dbReference type="ARBA" id="ARBA00025748"/>
    </source>
</evidence>
<proteinExistence type="inferred from homology"/>
<dbReference type="InterPro" id="IPR000047">
    <property type="entry name" value="HTH_motif"/>
</dbReference>
<dbReference type="InterPro" id="IPR001356">
    <property type="entry name" value="HD"/>
</dbReference>
<evidence type="ECO:0000256" key="11">
    <source>
        <dbReference type="RuleBase" id="RU369038"/>
    </source>
</evidence>
<feature type="domain" description="Homeobox" evidence="12">
    <location>
        <begin position="28"/>
        <end position="88"/>
    </location>
</feature>
<keyword evidence="3 9" id="KW-0238">DNA-binding</keyword>
<dbReference type="Proteomes" id="UP001642360">
    <property type="component" value="Unassembled WGS sequence"/>
</dbReference>
<dbReference type="FunFam" id="1.10.10.60:FF:000293">
    <property type="entry name" value="Homeobox-leucine zipper protein ATHB-7"/>
    <property type="match status" value="1"/>
</dbReference>
<evidence type="ECO:0000256" key="5">
    <source>
        <dbReference type="ARBA" id="ARBA00023163"/>
    </source>
</evidence>
<name>A0ABC8THI8_9AQUA</name>
<comment type="subcellular location">
    <subcellularLocation>
        <location evidence="1 9 10">Nucleus</location>
    </subcellularLocation>
</comment>
<reference evidence="14 15" key="1">
    <citation type="submission" date="2024-02" db="EMBL/GenBank/DDBJ databases">
        <authorList>
            <person name="Vignale AGUSTIN F."/>
            <person name="Sosa J E."/>
            <person name="Modenutti C."/>
        </authorList>
    </citation>
    <scope>NUCLEOTIDE SEQUENCE [LARGE SCALE GENOMIC DNA]</scope>
</reference>
<evidence type="ECO:0000256" key="8">
    <source>
        <dbReference type="ARBA" id="ARBA00058361"/>
    </source>
</evidence>
<dbReference type="SMART" id="SM00389">
    <property type="entry name" value="HOX"/>
    <property type="match status" value="1"/>
</dbReference>
<dbReference type="SUPFAM" id="SSF46689">
    <property type="entry name" value="Homeodomain-like"/>
    <property type="match status" value="1"/>
</dbReference>
<dbReference type="Pfam" id="PF02183">
    <property type="entry name" value="HALZ"/>
    <property type="match status" value="1"/>
</dbReference>
<evidence type="ECO:0000256" key="3">
    <source>
        <dbReference type="ARBA" id="ARBA00023125"/>
    </source>
</evidence>
<evidence type="ECO:0000313" key="13">
    <source>
        <dbReference type="EMBL" id="CAK9167033.1"/>
    </source>
</evidence>
<sequence length="241" mass="27554">MLDGEEYSSSAAVTAECFSSLSTLLKKKNKGMNKKRFSDEQIRSLETMFEYESKLEPRQKLQLARELGLQPRQVAIWFQNKRARWKSKQLERDYAILLSNYNTLASQFETLKKEKQSLLTQLQKLNDLAGKSREESQCCREALASIDHGKIEKGHSTVKCEFEVKPPSLCLSFDRSQHDGVGLFCGDDSSIKAEYLVQLDEESDDLLNMADGSPENWGSLDSNDLLDQSASSNHEWFDFWC</sequence>
<dbReference type="PROSITE" id="PS00027">
    <property type="entry name" value="HOMEOBOX_1"/>
    <property type="match status" value="1"/>
</dbReference>
<dbReference type="Pfam" id="PF00046">
    <property type="entry name" value="Homeodomain"/>
    <property type="match status" value="1"/>
</dbReference>
<evidence type="ECO:0000259" key="12">
    <source>
        <dbReference type="PROSITE" id="PS50071"/>
    </source>
</evidence>
<evidence type="ECO:0000256" key="4">
    <source>
        <dbReference type="ARBA" id="ARBA00023155"/>
    </source>
</evidence>
<keyword evidence="6 9" id="KW-0539">Nucleus</keyword>
<dbReference type="GO" id="GO:0009414">
    <property type="term" value="P:response to water deprivation"/>
    <property type="evidence" value="ECO:0007669"/>
    <property type="project" value="UniProtKB-ARBA"/>
</dbReference>
<gene>
    <name evidence="13" type="ORF">ILEXP_LOCUS36283</name>
    <name evidence="14" type="ORF">ILEXP_LOCUS36285</name>
</gene>
<keyword evidence="5 11" id="KW-0804">Transcription</keyword>
<dbReference type="GO" id="GO:0009737">
    <property type="term" value="P:response to abscisic acid"/>
    <property type="evidence" value="ECO:0007669"/>
    <property type="project" value="UniProtKB-ARBA"/>
</dbReference>
<evidence type="ECO:0000256" key="6">
    <source>
        <dbReference type="ARBA" id="ARBA00023242"/>
    </source>
</evidence>
<keyword evidence="15" id="KW-1185">Reference proteome</keyword>
<dbReference type="PANTHER" id="PTHR24326">
    <property type="entry name" value="HOMEOBOX-LEUCINE ZIPPER PROTEIN"/>
    <property type="match status" value="1"/>
</dbReference>
<dbReference type="GO" id="GO:0005634">
    <property type="term" value="C:nucleus"/>
    <property type="evidence" value="ECO:0007669"/>
    <property type="project" value="UniProtKB-SubCell"/>
</dbReference>
<feature type="DNA-binding region" description="Homeobox" evidence="9">
    <location>
        <begin position="30"/>
        <end position="89"/>
    </location>
</feature>
<comment type="similarity">
    <text evidence="7 11">Belongs to the HD-ZIP homeobox family. Class I subfamily.</text>
</comment>
<organism evidence="14 15">
    <name type="scientific">Ilex paraguariensis</name>
    <name type="common">yerba mate</name>
    <dbReference type="NCBI Taxonomy" id="185542"/>
    <lineage>
        <taxon>Eukaryota</taxon>
        <taxon>Viridiplantae</taxon>
        <taxon>Streptophyta</taxon>
        <taxon>Embryophyta</taxon>
        <taxon>Tracheophyta</taxon>
        <taxon>Spermatophyta</taxon>
        <taxon>Magnoliopsida</taxon>
        <taxon>eudicotyledons</taxon>
        <taxon>Gunneridae</taxon>
        <taxon>Pentapetalae</taxon>
        <taxon>asterids</taxon>
        <taxon>campanulids</taxon>
        <taxon>Aquifoliales</taxon>
        <taxon>Aquifoliaceae</taxon>
        <taxon>Ilex</taxon>
    </lineage>
</organism>
<dbReference type="PRINTS" id="PR00031">
    <property type="entry name" value="HTHREPRESSR"/>
</dbReference>
<evidence type="ECO:0000256" key="10">
    <source>
        <dbReference type="RuleBase" id="RU000682"/>
    </source>
</evidence>
<dbReference type="GO" id="GO:0000976">
    <property type="term" value="F:transcription cis-regulatory region binding"/>
    <property type="evidence" value="ECO:0007669"/>
    <property type="project" value="UniProtKB-ARBA"/>
</dbReference>
<dbReference type="InterPro" id="IPR017970">
    <property type="entry name" value="Homeobox_CS"/>
</dbReference>
<dbReference type="InterPro" id="IPR009057">
    <property type="entry name" value="Homeodomain-like_sf"/>
</dbReference>
<evidence type="ECO:0000256" key="9">
    <source>
        <dbReference type="PROSITE-ProRule" id="PRU00108"/>
    </source>
</evidence>